<dbReference type="EMBL" id="QRDZ01000003">
    <property type="protein sequence ID" value="RED86587.1"/>
    <property type="molecule type" value="Genomic_DNA"/>
</dbReference>
<dbReference type="AlphaFoldDB" id="A0A3D9KKC1"/>
<protein>
    <recommendedName>
        <fullName evidence="4">Zinc ribbon protein</fullName>
    </recommendedName>
</protein>
<keyword evidence="1" id="KW-0812">Transmembrane</keyword>
<dbReference type="Proteomes" id="UP000256977">
    <property type="component" value="Unassembled WGS sequence"/>
</dbReference>
<name>A0A3D9KKC1_9BACL</name>
<proteinExistence type="predicted"/>
<keyword evidence="1" id="KW-0472">Membrane</keyword>
<keyword evidence="3" id="KW-1185">Reference proteome</keyword>
<evidence type="ECO:0000313" key="2">
    <source>
        <dbReference type="EMBL" id="RED86587.1"/>
    </source>
</evidence>
<comment type="caution">
    <text evidence="2">The sequence shown here is derived from an EMBL/GenBank/DDBJ whole genome shotgun (WGS) entry which is preliminary data.</text>
</comment>
<reference evidence="2 3" key="1">
    <citation type="submission" date="2018-07" db="EMBL/GenBank/DDBJ databases">
        <title>Genomic Encyclopedia of Type Strains, Phase III (KMG-III): the genomes of soil and plant-associated and newly described type strains.</title>
        <authorList>
            <person name="Whitman W."/>
        </authorList>
    </citation>
    <scope>NUCLEOTIDE SEQUENCE [LARGE SCALE GENOMIC DNA]</scope>
    <source>
        <strain evidence="2 3">CECT 7287</strain>
    </source>
</reference>
<dbReference type="RefSeq" id="WP_116059694.1">
    <property type="nucleotide sequence ID" value="NZ_QRDZ01000003.1"/>
</dbReference>
<gene>
    <name evidence="2" type="ORF">DFP98_103442</name>
</gene>
<sequence>MIVVVFWFIGMFIFFFILYNVIQHALNTSEMAKDLSEIKQLLREQAASRPTPPPPAPRDFEDIREAYDRCPGCGHAVQAHHPVCPECGLSLT</sequence>
<evidence type="ECO:0008006" key="4">
    <source>
        <dbReference type="Google" id="ProtNLM"/>
    </source>
</evidence>
<evidence type="ECO:0000256" key="1">
    <source>
        <dbReference type="SAM" id="Phobius"/>
    </source>
</evidence>
<organism evidence="2 3">
    <name type="scientific">Cohnella phaseoli</name>
    <dbReference type="NCBI Taxonomy" id="456490"/>
    <lineage>
        <taxon>Bacteria</taxon>
        <taxon>Bacillati</taxon>
        <taxon>Bacillota</taxon>
        <taxon>Bacilli</taxon>
        <taxon>Bacillales</taxon>
        <taxon>Paenibacillaceae</taxon>
        <taxon>Cohnella</taxon>
    </lineage>
</organism>
<accession>A0A3D9KKC1</accession>
<dbReference type="OrthoDB" id="9922906at2"/>
<evidence type="ECO:0000313" key="3">
    <source>
        <dbReference type="Proteomes" id="UP000256977"/>
    </source>
</evidence>
<keyword evidence="1" id="KW-1133">Transmembrane helix</keyword>
<feature type="transmembrane region" description="Helical" evidence="1">
    <location>
        <begin position="6"/>
        <end position="26"/>
    </location>
</feature>